<gene>
    <name evidence="2" type="ORF">CEP54_006906</name>
</gene>
<accession>A0A428Q4J4</accession>
<proteinExistence type="predicted"/>
<evidence type="ECO:0000256" key="1">
    <source>
        <dbReference type="SAM" id="MobiDB-lite"/>
    </source>
</evidence>
<dbReference type="Proteomes" id="UP000288168">
    <property type="component" value="Unassembled WGS sequence"/>
</dbReference>
<evidence type="ECO:0000313" key="2">
    <source>
        <dbReference type="EMBL" id="RSL60198.1"/>
    </source>
</evidence>
<dbReference type="EMBL" id="NKCI01000060">
    <property type="protein sequence ID" value="RSL60198.1"/>
    <property type="molecule type" value="Genomic_DNA"/>
</dbReference>
<dbReference type="AlphaFoldDB" id="A0A428Q4J4"/>
<dbReference type="OrthoDB" id="89086at2759"/>
<feature type="region of interest" description="Disordered" evidence="1">
    <location>
        <begin position="61"/>
        <end position="88"/>
    </location>
</feature>
<dbReference type="PANTHER" id="PTHR33657">
    <property type="entry name" value="DOMAIN PROTEIN, PUTATIVE (AFU_ORTHOLOGUE AFUA_5G00600)-RELATED"/>
    <property type="match status" value="1"/>
</dbReference>
<sequence>MNYNILRSRSRCNASWCAVTYEYYFDKDQTVWSSLAGGRTPDWENVIVFVKGDEAEKVATSCHGKYDSSTDSPRLGSDTHPKVIYHENGGDTRCMRMANEGDDVENSTEDWVTSPLVG</sequence>
<reference evidence="2 3" key="1">
    <citation type="submission" date="2017-06" db="EMBL/GenBank/DDBJ databases">
        <title>Comparative genomic analysis of Ambrosia Fusariam Clade fungi.</title>
        <authorList>
            <person name="Stajich J.E."/>
            <person name="Carrillo J."/>
            <person name="Kijimoto T."/>
            <person name="Eskalen A."/>
            <person name="O'Donnell K."/>
            <person name="Kasson M."/>
        </authorList>
    </citation>
    <scope>NUCLEOTIDE SEQUENCE [LARGE SCALE GENOMIC DNA]</scope>
    <source>
        <strain evidence="2 3">NRRL62584</strain>
    </source>
</reference>
<evidence type="ECO:0000313" key="3">
    <source>
        <dbReference type="Proteomes" id="UP000288168"/>
    </source>
</evidence>
<protein>
    <submittedName>
        <fullName evidence="2">Uncharacterized protein</fullName>
    </submittedName>
</protein>
<dbReference type="Pfam" id="PF05630">
    <property type="entry name" value="NPP1"/>
    <property type="match status" value="1"/>
</dbReference>
<dbReference type="STRING" id="1325734.A0A428Q4J4"/>
<organism evidence="2 3">
    <name type="scientific">Fusarium duplospermum</name>
    <dbReference type="NCBI Taxonomy" id="1325734"/>
    <lineage>
        <taxon>Eukaryota</taxon>
        <taxon>Fungi</taxon>
        <taxon>Dikarya</taxon>
        <taxon>Ascomycota</taxon>
        <taxon>Pezizomycotina</taxon>
        <taxon>Sordariomycetes</taxon>
        <taxon>Hypocreomycetidae</taxon>
        <taxon>Hypocreales</taxon>
        <taxon>Nectriaceae</taxon>
        <taxon>Fusarium</taxon>
        <taxon>Fusarium solani species complex</taxon>
    </lineage>
</organism>
<comment type="caution">
    <text evidence="2">The sequence shown here is derived from an EMBL/GenBank/DDBJ whole genome shotgun (WGS) entry which is preliminary data.</text>
</comment>
<keyword evidence="3" id="KW-1185">Reference proteome</keyword>
<dbReference type="InterPro" id="IPR008701">
    <property type="entry name" value="NPP1"/>
</dbReference>
<dbReference type="PANTHER" id="PTHR33657:SF6">
    <property type="entry name" value="SECRETED PROTEIN"/>
    <property type="match status" value="1"/>
</dbReference>
<feature type="compositionally biased region" description="Basic and acidic residues" evidence="1">
    <location>
        <begin position="77"/>
        <end position="88"/>
    </location>
</feature>
<name>A0A428Q4J4_9HYPO</name>